<protein>
    <recommendedName>
        <fullName evidence="2">VWFA domain-containing protein</fullName>
    </recommendedName>
</protein>
<dbReference type="EMBL" id="JACVVK020000025">
    <property type="protein sequence ID" value="KAK7502575.1"/>
    <property type="molecule type" value="Genomic_DNA"/>
</dbReference>
<dbReference type="AlphaFoldDB" id="A0ABD0LTB9"/>
<dbReference type="Gene3D" id="3.40.50.410">
    <property type="entry name" value="von Willebrand factor, type A domain"/>
    <property type="match status" value="1"/>
</dbReference>
<feature type="non-terminal residue" evidence="3">
    <location>
        <position position="1"/>
    </location>
</feature>
<dbReference type="PANTHER" id="PTHR24020">
    <property type="entry name" value="COLLAGEN ALPHA"/>
    <property type="match status" value="1"/>
</dbReference>
<gene>
    <name evidence="3" type="ORF">BaRGS_00006150</name>
</gene>
<organism evidence="3 4">
    <name type="scientific">Batillaria attramentaria</name>
    <dbReference type="NCBI Taxonomy" id="370345"/>
    <lineage>
        <taxon>Eukaryota</taxon>
        <taxon>Metazoa</taxon>
        <taxon>Spiralia</taxon>
        <taxon>Lophotrochozoa</taxon>
        <taxon>Mollusca</taxon>
        <taxon>Gastropoda</taxon>
        <taxon>Caenogastropoda</taxon>
        <taxon>Sorbeoconcha</taxon>
        <taxon>Cerithioidea</taxon>
        <taxon>Batillariidae</taxon>
        <taxon>Batillaria</taxon>
    </lineage>
</organism>
<feature type="signal peptide" evidence="1">
    <location>
        <begin position="1"/>
        <end position="29"/>
    </location>
</feature>
<dbReference type="PROSITE" id="PS50234">
    <property type="entry name" value="VWFA"/>
    <property type="match status" value="1"/>
</dbReference>
<dbReference type="InterPro" id="IPR036465">
    <property type="entry name" value="vWFA_dom_sf"/>
</dbReference>
<accession>A0ABD0LTB9</accession>
<keyword evidence="4" id="KW-1185">Reference proteome</keyword>
<keyword evidence="1" id="KW-0732">Signal</keyword>
<evidence type="ECO:0000313" key="3">
    <source>
        <dbReference type="EMBL" id="KAK7502575.1"/>
    </source>
</evidence>
<dbReference type="SMART" id="SM00327">
    <property type="entry name" value="VWA"/>
    <property type="match status" value="1"/>
</dbReference>
<comment type="caution">
    <text evidence="3">The sequence shown here is derived from an EMBL/GenBank/DDBJ whole genome shotgun (WGS) entry which is preliminary data.</text>
</comment>
<evidence type="ECO:0000256" key="1">
    <source>
        <dbReference type="SAM" id="SignalP"/>
    </source>
</evidence>
<dbReference type="InterPro" id="IPR002035">
    <property type="entry name" value="VWF_A"/>
</dbReference>
<reference evidence="3 4" key="1">
    <citation type="journal article" date="2023" name="Sci. Data">
        <title>Genome assembly of the Korean intertidal mud-creeper Batillaria attramentaria.</title>
        <authorList>
            <person name="Patra A.K."/>
            <person name="Ho P.T."/>
            <person name="Jun S."/>
            <person name="Lee S.J."/>
            <person name="Kim Y."/>
            <person name="Won Y.J."/>
        </authorList>
    </citation>
    <scope>NUCLEOTIDE SEQUENCE [LARGE SCALE GENOMIC DNA]</scope>
    <source>
        <strain evidence="3">Wonlab-2016</strain>
    </source>
</reference>
<evidence type="ECO:0000313" key="4">
    <source>
        <dbReference type="Proteomes" id="UP001519460"/>
    </source>
</evidence>
<dbReference type="PANTHER" id="PTHR24020:SF20">
    <property type="entry name" value="PH DOMAIN-CONTAINING PROTEIN"/>
    <property type="match status" value="1"/>
</dbReference>
<name>A0ABD0LTB9_9CAEN</name>
<dbReference type="Proteomes" id="UP001519460">
    <property type="component" value="Unassembled WGS sequence"/>
</dbReference>
<dbReference type="Pfam" id="PF00092">
    <property type="entry name" value="VWA"/>
    <property type="match status" value="1"/>
</dbReference>
<evidence type="ECO:0000259" key="2">
    <source>
        <dbReference type="PROSITE" id="PS50234"/>
    </source>
</evidence>
<proteinExistence type="predicted"/>
<feature type="domain" description="VWFA" evidence="2">
    <location>
        <begin position="190"/>
        <end position="362"/>
    </location>
</feature>
<dbReference type="InterPro" id="IPR050525">
    <property type="entry name" value="ECM_Assembly_Org"/>
</dbReference>
<dbReference type="SUPFAM" id="SSF53300">
    <property type="entry name" value="vWA-like"/>
    <property type="match status" value="1"/>
</dbReference>
<sequence>ATSAVSVLKMTSRILMALAVVASLGLSTAAPTAFPATEVPVINMTAYAPVIPDTQATRPRVTGSAVTTAVADLIAHSCVFDQDNLFLRRVAASETNDGLNPRTFSDPSYHGGIWRVDNSMFRATQANTYELQLKYDQIRRAFGINWLSVRWEDLQKPLYSALAATTSTAHNYTRAVSRINDACDGTEHADVVFLLDVTISANDFTRMIQYVRSVVQGFNIGPDHVQVAMYEFGGGSVVNNFGFNSYSTKNQVLSGISTVTQLHLVGTPFTGRALRTVLHDWRTARPNAAKIVVIVTDSPSNSRAELQSAGAEALQEGVSVFTIGIGSSHNHAELLDVSTNPDCAHHFMVSDFRQLKDIVELTQHAICIEPMIARGMVSCRLNECRNVAFPMTSNTMTLIANVTCDDGNVYVTTRMPSPGPGFTDFKGYVRAGEEPTYVAVSDDLMQFIYAEFIGSRPDPNCIATISTVNGLIDIGQKCTGEKDDLVSSVTINGRK</sequence>
<feature type="chain" id="PRO_5044743894" description="VWFA domain-containing protein" evidence="1">
    <location>
        <begin position="30"/>
        <end position="495"/>
    </location>
</feature>